<evidence type="ECO:0000313" key="2">
    <source>
        <dbReference type="EMBL" id="KAF7812860.1"/>
    </source>
</evidence>
<evidence type="ECO:0000256" key="1">
    <source>
        <dbReference type="SAM" id="MobiDB-lite"/>
    </source>
</evidence>
<comment type="caution">
    <text evidence="2">The sequence shown here is derived from an EMBL/GenBank/DDBJ whole genome shotgun (WGS) entry which is preliminary data.</text>
</comment>
<organism evidence="2 3">
    <name type="scientific">Senna tora</name>
    <dbReference type="NCBI Taxonomy" id="362788"/>
    <lineage>
        <taxon>Eukaryota</taxon>
        <taxon>Viridiplantae</taxon>
        <taxon>Streptophyta</taxon>
        <taxon>Embryophyta</taxon>
        <taxon>Tracheophyta</taxon>
        <taxon>Spermatophyta</taxon>
        <taxon>Magnoliopsida</taxon>
        <taxon>eudicotyledons</taxon>
        <taxon>Gunneridae</taxon>
        <taxon>Pentapetalae</taxon>
        <taxon>rosids</taxon>
        <taxon>fabids</taxon>
        <taxon>Fabales</taxon>
        <taxon>Fabaceae</taxon>
        <taxon>Caesalpinioideae</taxon>
        <taxon>Cassia clade</taxon>
        <taxon>Senna</taxon>
    </lineage>
</organism>
<reference evidence="2" key="1">
    <citation type="submission" date="2020-09" db="EMBL/GenBank/DDBJ databases">
        <title>Genome-Enabled Discovery of Anthraquinone Biosynthesis in Senna tora.</title>
        <authorList>
            <person name="Kang S.-H."/>
            <person name="Pandey R.P."/>
            <person name="Lee C.-M."/>
            <person name="Sim J.-S."/>
            <person name="Jeong J.-T."/>
            <person name="Choi B.-S."/>
            <person name="Jung M."/>
            <person name="Ginzburg D."/>
            <person name="Zhao K."/>
            <person name="Won S.Y."/>
            <person name="Oh T.-J."/>
            <person name="Yu Y."/>
            <person name="Kim N.-H."/>
            <person name="Lee O.R."/>
            <person name="Lee T.-H."/>
            <person name="Bashyal P."/>
            <person name="Kim T.-S."/>
            <person name="Lee W.-H."/>
            <person name="Kawkins C."/>
            <person name="Kim C.-K."/>
            <person name="Kim J.S."/>
            <person name="Ahn B.O."/>
            <person name="Rhee S.Y."/>
            <person name="Sohng J.K."/>
        </authorList>
    </citation>
    <scope>NUCLEOTIDE SEQUENCE</scope>
    <source>
        <tissue evidence="2">Leaf</tissue>
    </source>
</reference>
<feature type="region of interest" description="Disordered" evidence="1">
    <location>
        <begin position="86"/>
        <end position="111"/>
    </location>
</feature>
<accession>A0A834SZ89</accession>
<sequence length="137" mass="15247">MKGKGGGKRCWKKGCGGHLLDGGGLEARPMVTGKLTVARAWMWWTVEVNGEEGSGFALLDKSKEMERKSKPTCLSDAMLDPLSAAIHSHDDVRRQRSPQLRYHTSSTTKTSIPVSYKHCRWRIGSHATTEGEQEKKH</sequence>
<protein>
    <submittedName>
        <fullName evidence="2">Uncharacterized protein</fullName>
    </submittedName>
</protein>
<dbReference type="Proteomes" id="UP000634136">
    <property type="component" value="Unassembled WGS sequence"/>
</dbReference>
<feature type="compositionally biased region" description="Polar residues" evidence="1">
    <location>
        <begin position="102"/>
        <end position="111"/>
    </location>
</feature>
<keyword evidence="3" id="KW-1185">Reference proteome</keyword>
<proteinExistence type="predicted"/>
<gene>
    <name evidence="2" type="ORF">G2W53_033836</name>
</gene>
<name>A0A834SZ89_9FABA</name>
<dbReference type="AlphaFoldDB" id="A0A834SZ89"/>
<dbReference type="EMBL" id="JAAIUW010000010">
    <property type="protein sequence ID" value="KAF7812860.1"/>
    <property type="molecule type" value="Genomic_DNA"/>
</dbReference>
<evidence type="ECO:0000313" key="3">
    <source>
        <dbReference type="Proteomes" id="UP000634136"/>
    </source>
</evidence>